<gene>
    <name evidence="2" type="ORF">AMTR_s00001p00149980</name>
</gene>
<proteinExistence type="predicted"/>
<keyword evidence="3" id="KW-1185">Reference proteome</keyword>
<evidence type="ECO:0000313" key="2">
    <source>
        <dbReference type="EMBL" id="ERM96255.1"/>
    </source>
</evidence>
<feature type="region of interest" description="Disordered" evidence="1">
    <location>
        <begin position="1"/>
        <end position="27"/>
    </location>
</feature>
<organism evidence="2 3">
    <name type="scientific">Amborella trichopoda</name>
    <dbReference type="NCBI Taxonomy" id="13333"/>
    <lineage>
        <taxon>Eukaryota</taxon>
        <taxon>Viridiplantae</taxon>
        <taxon>Streptophyta</taxon>
        <taxon>Embryophyta</taxon>
        <taxon>Tracheophyta</taxon>
        <taxon>Spermatophyta</taxon>
        <taxon>Magnoliopsida</taxon>
        <taxon>Amborellales</taxon>
        <taxon>Amborellaceae</taxon>
        <taxon>Amborella</taxon>
    </lineage>
</organism>
<protein>
    <submittedName>
        <fullName evidence="2">Uncharacterized protein</fullName>
    </submittedName>
</protein>
<dbReference type="Gramene" id="ERM96255">
    <property type="protein sequence ID" value="ERM96255"/>
    <property type="gene ID" value="AMTR_s00001p00149980"/>
</dbReference>
<evidence type="ECO:0000256" key="1">
    <source>
        <dbReference type="SAM" id="MobiDB-lite"/>
    </source>
</evidence>
<name>W1NM04_AMBTC</name>
<dbReference type="HOGENOM" id="CLU_2309801_0_0_1"/>
<dbReference type="PANTHER" id="PTHR33647">
    <property type="entry name" value="OS01G0793900 PROTEIN"/>
    <property type="match status" value="1"/>
</dbReference>
<dbReference type="Proteomes" id="UP000017836">
    <property type="component" value="Unassembled WGS sequence"/>
</dbReference>
<accession>W1NM04</accession>
<feature type="compositionally biased region" description="Basic and acidic residues" evidence="1">
    <location>
        <begin position="1"/>
        <end position="11"/>
    </location>
</feature>
<dbReference type="AlphaFoldDB" id="W1NM04"/>
<sequence>MEMEGTQEREFLNSSTSSRARANKSVRFDLRENSNRLQSSTGMVRVKITVTKQQLRQMLACKNKQAALEELLSTVKRRSMRKVQSSRGWRPALQSIPEEL</sequence>
<feature type="region of interest" description="Disordered" evidence="1">
    <location>
        <begin position="80"/>
        <end position="100"/>
    </location>
</feature>
<reference evidence="3" key="1">
    <citation type="journal article" date="2013" name="Science">
        <title>The Amborella genome and the evolution of flowering plants.</title>
        <authorList>
            <consortium name="Amborella Genome Project"/>
        </authorList>
    </citation>
    <scope>NUCLEOTIDE SEQUENCE [LARGE SCALE GENOMIC DNA]</scope>
</reference>
<evidence type="ECO:0000313" key="3">
    <source>
        <dbReference type="Proteomes" id="UP000017836"/>
    </source>
</evidence>
<dbReference type="PANTHER" id="PTHR33647:SF5">
    <property type="entry name" value="OS01G0793900 PROTEIN"/>
    <property type="match status" value="1"/>
</dbReference>
<dbReference type="EMBL" id="KI397142">
    <property type="protein sequence ID" value="ERM96255.1"/>
    <property type="molecule type" value="Genomic_DNA"/>
</dbReference>